<evidence type="ECO:0000313" key="8">
    <source>
        <dbReference type="EMBL" id="SIN98813.1"/>
    </source>
</evidence>
<dbReference type="GO" id="GO:0006282">
    <property type="term" value="P:regulation of DNA repair"/>
    <property type="evidence" value="ECO:0007669"/>
    <property type="project" value="UniProtKB-UniRule"/>
</dbReference>
<dbReference type="AlphaFoldDB" id="A0A1N6FU91"/>
<dbReference type="HAMAP" id="MF_01114">
    <property type="entry name" value="RecX"/>
    <property type="match status" value="1"/>
</dbReference>
<protein>
    <recommendedName>
        <fullName evidence="3 5">Regulatory protein RecX</fullName>
    </recommendedName>
</protein>
<dbReference type="Proteomes" id="UP000185221">
    <property type="component" value="Unassembled WGS sequence"/>
</dbReference>
<dbReference type="InterPro" id="IPR053924">
    <property type="entry name" value="RecX_HTH_2nd"/>
</dbReference>
<dbReference type="STRING" id="226505.SAMN05444394_2730"/>
<dbReference type="EMBL" id="FSRC01000002">
    <property type="protein sequence ID" value="SIN98813.1"/>
    <property type="molecule type" value="Genomic_DNA"/>
</dbReference>
<feature type="domain" description="RecX second three-helical" evidence="6">
    <location>
        <begin position="68"/>
        <end position="109"/>
    </location>
</feature>
<evidence type="ECO:0000256" key="3">
    <source>
        <dbReference type="ARBA" id="ARBA00018111"/>
    </source>
</evidence>
<dbReference type="Gene3D" id="1.10.10.10">
    <property type="entry name" value="Winged helix-like DNA-binding domain superfamily/Winged helix DNA-binding domain"/>
    <property type="match status" value="3"/>
</dbReference>
<comment type="similarity">
    <text evidence="2 5">Belongs to the RecX family.</text>
</comment>
<dbReference type="OrthoDB" id="1523826at2"/>
<dbReference type="RefSeq" id="WP_074225537.1">
    <property type="nucleotide sequence ID" value="NZ_FSRC01000002.1"/>
</dbReference>
<evidence type="ECO:0000256" key="4">
    <source>
        <dbReference type="ARBA" id="ARBA00022490"/>
    </source>
</evidence>
<keyword evidence="9" id="KW-1185">Reference proteome</keyword>
<gene>
    <name evidence="5" type="primary">recX</name>
    <name evidence="8" type="ORF">SAMN05444394_2730</name>
</gene>
<evidence type="ECO:0000313" key="9">
    <source>
        <dbReference type="Proteomes" id="UP000185221"/>
    </source>
</evidence>
<accession>A0A1N6FU91</accession>
<dbReference type="InterPro" id="IPR003783">
    <property type="entry name" value="Regulatory_RecX"/>
</dbReference>
<evidence type="ECO:0000256" key="2">
    <source>
        <dbReference type="ARBA" id="ARBA00009695"/>
    </source>
</evidence>
<evidence type="ECO:0000256" key="1">
    <source>
        <dbReference type="ARBA" id="ARBA00004496"/>
    </source>
</evidence>
<dbReference type="GO" id="GO:0005737">
    <property type="term" value="C:cytoplasm"/>
    <property type="evidence" value="ECO:0007669"/>
    <property type="project" value="UniProtKB-SubCell"/>
</dbReference>
<keyword evidence="4 5" id="KW-0963">Cytoplasm</keyword>
<dbReference type="InterPro" id="IPR036388">
    <property type="entry name" value="WH-like_DNA-bd_sf"/>
</dbReference>
<organism evidence="8 9">
    <name type="scientific">Algoriphagus halophilus</name>
    <dbReference type="NCBI Taxonomy" id="226505"/>
    <lineage>
        <taxon>Bacteria</taxon>
        <taxon>Pseudomonadati</taxon>
        <taxon>Bacteroidota</taxon>
        <taxon>Cytophagia</taxon>
        <taxon>Cytophagales</taxon>
        <taxon>Cyclobacteriaceae</taxon>
        <taxon>Algoriphagus</taxon>
    </lineage>
</organism>
<dbReference type="Pfam" id="PF21981">
    <property type="entry name" value="RecX_HTH3"/>
    <property type="match status" value="1"/>
</dbReference>
<dbReference type="PANTHER" id="PTHR33602">
    <property type="entry name" value="REGULATORY PROTEIN RECX FAMILY PROTEIN"/>
    <property type="match status" value="1"/>
</dbReference>
<sequence length="169" mass="20445">MSVWRKNNSEQSIKKSWSLEEAKEKLSTFCAYQERCIWETKRKLYEKGIKEEDSDELITYLIEEKFIDEERFARTFSRGKFRLKKWGRGRIRQELKMRQIPENLIKKGLSEIDPYEYYDTLLSQVEKHWGRIKESDPYKKKFKVIQYLFSKGFEMDLIKEAVEESNMGG</sequence>
<evidence type="ECO:0000259" key="7">
    <source>
        <dbReference type="Pfam" id="PF21981"/>
    </source>
</evidence>
<name>A0A1N6FU91_9BACT</name>
<feature type="domain" description="RecX third three-helical" evidence="7">
    <location>
        <begin position="116"/>
        <end position="162"/>
    </location>
</feature>
<evidence type="ECO:0000256" key="5">
    <source>
        <dbReference type="HAMAP-Rule" id="MF_01114"/>
    </source>
</evidence>
<dbReference type="Pfam" id="PF02631">
    <property type="entry name" value="RecX_HTH2"/>
    <property type="match status" value="1"/>
</dbReference>
<dbReference type="InterPro" id="IPR053925">
    <property type="entry name" value="RecX_HTH_3rd"/>
</dbReference>
<reference evidence="9" key="1">
    <citation type="submission" date="2016-11" db="EMBL/GenBank/DDBJ databases">
        <authorList>
            <person name="Varghese N."/>
            <person name="Submissions S."/>
        </authorList>
    </citation>
    <scope>NUCLEOTIDE SEQUENCE [LARGE SCALE GENOMIC DNA]</scope>
    <source>
        <strain evidence="9">DSM 15292</strain>
    </source>
</reference>
<proteinExistence type="inferred from homology"/>
<comment type="subcellular location">
    <subcellularLocation>
        <location evidence="1 5">Cytoplasm</location>
    </subcellularLocation>
</comment>
<comment type="function">
    <text evidence="5">Modulates RecA activity.</text>
</comment>
<evidence type="ECO:0000259" key="6">
    <source>
        <dbReference type="Pfam" id="PF02631"/>
    </source>
</evidence>
<dbReference type="PANTHER" id="PTHR33602:SF1">
    <property type="entry name" value="REGULATORY PROTEIN RECX FAMILY PROTEIN"/>
    <property type="match status" value="1"/>
</dbReference>